<gene>
    <name evidence="1" type="ORF">GCM10009550_32820</name>
</gene>
<proteinExistence type="predicted"/>
<reference evidence="1 2" key="1">
    <citation type="journal article" date="2019" name="Int. J. Syst. Evol. Microbiol.">
        <title>The Global Catalogue of Microorganisms (GCM) 10K type strain sequencing project: providing services to taxonomists for standard genome sequencing and annotation.</title>
        <authorList>
            <consortium name="The Broad Institute Genomics Platform"/>
            <consortium name="The Broad Institute Genome Sequencing Center for Infectious Disease"/>
            <person name="Wu L."/>
            <person name="Ma J."/>
        </authorList>
    </citation>
    <scope>NUCLEOTIDE SEQUENCE [LARGE SCALE GENOMIC DNA]</scope>
    <source>
        <strain evidence="1 2">JCM 10696</strain>
    </source>
</reference>
<protein>
    <recommendedName>
        <fullName evidence="3">Transposase/invertase (TIGR01784 family)</fullName>
    </recommendedName>
</protein>
<dbReference type="Proteomes" id="UP001500665">
    <property type="component" value="Unassembled WGS sequence"/>
</dbReference>
<sequence>MDEASRYAELILRSLKGAGKLHLEHLMDTKDFEYTSDYARRLEARGEARGEAQGKARGKVEEAAKNVLIVLKARGVPVAPHARDRIRACADAAQLERWLERAVHIEHIDDLFGK</sequence>
<keyword evidence="2" id="KW-1185">Reference proteome</keyword>
<dbReference type="EMBL" id="BAAAHH010000011">
    <property type="protein sequence ID" value="GAA0952242.1"/>
    <property type="molecule type" value="Genomic_DNA"/>
</dbReference>
<accession>A0ABN1R5N2</accession>
<evidence type="ECO:0000313" key="2">
    <source>
        <dbReference type="Proteomes" id="UP001500665"/>
    </source>
</evidence>
<evidence type="ECO:0008006" key="3">
    <source>
        <dbReference type="Google" id="ProtNLM"/>
    </source>
</evidence>
<name>A0ABN1R5N2_9ACTN</name>
<evidence type="ECO:0000313" key="1">
    <source>
        <dbReference type="EMBL" id="GAA0952242.1"/>
    </source>
</evidence>
<comment type="caution">
    <text evidence="1">The sequence shown here is derived from an EMBL/GenBank/DDBJ whole genome shotgun (WGS) entry which is preliminary data.</text>
</comment>
<organism evidence="1 2">
    <name type="scientific">Actinocorallia libanotica</name>
    <dbReference type="NCBI Taxonomy" id="46162"/>
    <lineage>
        <taxon>Bacteria</taxon>
        <taxon>Bacillati</taxon>
        <taxon>Actinomycetota</taxon>
        <taxon>Actinomycetes</taxon>
        <taxon>Streptosporangiales</taxon>
        <taxon>Thermomonosporaceae</taxon>
        <taxon>Actinocorallia</taxon>
    </lineage>
</organism>
<dbReference type="RefSeq" id="WP_344241625.1">
    <property type="nucleotide sequence ID" value="NZ_BAAAHH010000011.1"/>
</dbReference>